<dbReference type="AlphaFoldDB" id="A0A7C5YUP9"/>
<gene>
    <name evidence="4" type="ORF">ENL96_01005</name>
</gene>
<dbReference type="InterPro" id="IPR050595">
    <property type="entry name" value="Bact_response_regulator"/>
</dbReference>
<feature type="modified residue" description="4-aspartylphosphate" evidence="2">
    <location>
        <position position="56"/>
    </location>
</feature>
<dbReference type="InterPro" id="IPR011006">
    <property type="entry name" value="CheY-like_superfamily"/>
</dbReference>
<dbReference type="Pfam" id="PF00072">
    <property type="entry name" value="Response_reg"/>
    <property type="match status" value="1"/>
</dbReference>
<feature type="domain" description="Response regulatory" evidence="3">
    <location>
        <begin position="4"/>
        <end position="123"/>
    </location>
</feature>
<accession>A0A7C5YUP9</accession>
<dbReference type="InterPro" id="IPR001789">
    <property type="entry name" value="Sig_transdc_resp-reg_receiver"/>
</dbReference>
<comment type="caution">
    <text evidence="4">The sequence shown here is derived from an EMBL/GenBank/DDBJ whole genome shotgun (WGS) entry which is preliminary data.</text>
</comment>
<evidence type="ECO:0000256" key="1">
    <source>
        <dbReference type="ARBA" id="ARBA00022553"/>
    </source>
</evidence>
<evidence type="ECO:0000256" key="2">
    <source>
        <dbReference type="PROSITE-ProRule" id="PRU00169"/>
    </source>
</evidence>
<evidence type="ECO:0000313" key="4">
    <source>
        <dbReference type="EMBL" id="HHR92078.1"/>
    </source>
</evidence>
<dbReference type="SMART" id="SM00448">
    <property type="entry name" value="REC"/>
    <property type="match status" value="1"/>
</dbReference>
<protein>
    <submittedName>
        <fullName evidence="4">Response regulator</fullName>
    </submittedName>
</protein>
<dbReference type="PANTHER" id="PTHR44591:SF25">
    <property type="entry name" value="CHEMOTAXIS TWO-COMPONENT RESPONSE REGULATOR"/>
    <property type="match status" value="1"/>
</dbReference>
<name>A0A7C5YUP9_UNCC3</name>
<dbReference type="EMBL" id="DRVY01000030">
    <property type="protein sequence ID" value="HHR92078.1"/>
    <property type="molecule type" value="Genomic_DNA"/>
</dbReference>
<sequence>MNYTIMIVDDSSTVRNVIEKVIQITKIPVKKIIKCSNGKDALNVLNSEWVDLVITDIYMPVMDGYSFIREVKSLTAFKSLPILVISTEGSEKRKEELKAMGVTDILRKPFSPEYLRDALIKSLGGKEIIC</sequence>
<dbReference type="PROSITE" id="PS50110">
    <property type="entry name" value="RESPONSE_REGULATORY"/>
    <property type="match status" value="1"/>
</dbReference>
<proteinExistence type="predicted"/>
<dbReference type="Gene3D" id="3.40.50.2300">
    <property type="match status" value="1"/>
</dbReference>
<dbReference type="GO" id="GO:0000160">
    <property type="term" value="P:phosphorelay signal transduction system"/>
    <property type="evidence" value="ECO:0007669"/>
    <property type="project" value="InterPro"/>
</dbReference>
<dbReference type="PANTHER" id="PTHR44591">
    <property type="entry name" value="STRESS RESPONSE REGULATOR PROTEIN 1"/>
    <property type="match status" value="1"/>
</dbReference>
<dbReference type="SUPFAM" id="SSF52172">
    <property type="entry name" value="CheY-like"/>
    <property type="match status" value="1"/>
</dbReference>
<organism evidence="4">
    <name type="scientific">candidate division CPR3 bacterium</name>
    <dbReference type="NCBI Taxonomy" id="2268181"/>
    <lineage>
        <taxon>Bacteria</taxon>
        <taxon>Bacteria division CPR3</taxon>
    </lineage>
</organism>
<evidence type="ECO:0000259" key="3">
    <source>
        <dbReference type="PROSITE" id="PS50110"/>
    </source>
</evidence>
<keyword evidence="1 2" id="KW-0597">Phosphoprotein</keyword>
<reference evidence="4" key="1">
    <citation type="journal article" date="2020" name="mSystems">
        <title>Genome- and Community-Level Interaction Insights into Carbon Utilization and Element Cycling Functions of Hydrothermarchaeota in Hydrothermal Sediment.</title>
        <authorList>
            <person name="Zhou Z."/>
            <person name="Liu Y."/>
            <person name="Xu W."/>
            <person name="Pan J."/>
            <person name="Luo Z.H."/>
            <person name="Li M."/>
        </authorList>
    </citation>
    <scope>NUCLEOTIDE SEQUENCE [LARGE SCALE GENOMIC DNA]</scope>
    <source>
        <strain evidence="4">SpSt-1042</strain>
    </source>
</reference>